<evidence type="ECO:0000313" key="3">
    <source>
        <dbReference type="Proteomes" id="UP000564806"/>
    </source>
</evidence>
<dbReference type="RefSeq" id="WP_175373407.1">
    <property type="nucleotide sequence ID" value="NZ_JABWCS010000217.1"/>
</dbReference>
<dbReference type="Proteomes" id="UP000564806">
    <property type="component" value="Unassembled WGS sequence"/>
</dbReference>
<dbReference type="EMBL" id="JABWCS010000217">
    <property type="protein sequence ID" value="NUU62963.1"/>
    <property type="molecule type" value="Genomic_DNA"/>
</dbReference>
<feature type="compositionally biased region" description="Polar residues" evidence="1">
    <location>
        <begin position="31"/>
        <end position="43"/>
    </location>
</feature>
<evidence type="ECO:0000313" key="2">
    <source>
        <dbReference type="EMBL" id="NUU62963.1"/>
    </source>
</evidence>
<sequence length="89" mass="10039">MNNSNDTSWKEDNVVTQAQRSVKKLHDAVSQALSHPNEQTVEQAENRLEHTEQAVHEAQRVFNGKGAELAEELLADEKDRLSSLDNSNR</sequence>
<comment type="caution">
    <text evidence="2">The sequence shown here is derived from an EMBL/GenBank/DDBJ whole genome shotgun (WGS) entry which is preliminary data.</text>
</comment>
<evidence type="ECO:0000256" key="1">
    <source>
        <dbReference type="SAM" id="MobiDB-lite"/>
    </source>
</evidence>
<dbReference type="AlphaFoldDB" id="A0A850ENW6"/>
<name>A0A850ENW6_9BACL</name>
<gene>
    <name evidence="2" type="ORF">HPT30_21675</name>
</gene>
<feature type="region of interest" description="Disordered" evidence="1">
    <location>
        <begin position="1"/>
        <end position="47"/>
    </location>
</feature>
<proteinExistence type="predicted"/>
<keyword evidence="3" id="KW-1185">Reference proteome</keyword>
<protein>
    <submittedName>
        <fullName evidence="2">Uncharacterized protein</fullName>
    </submittedName>
</protein>
<reference evidence="2" key="1">
    <citation type="submission" date="2020-06" db="EMBL/GenBank/DDBJ databases">
        <title>Paenibacillus sp. nov., isolated from soil.</title>
        <authorList>
            <person name="Seo Y.L."/>
        </authorList>
    </citation>
    <scope>NUCLEOTIDE SEQUENCE [LARGE SCALE GENOMIC DNA]</scope>
    <source>
        <strain evidence="2">JW14</strain>
    </source>
</reference>
<organism evidence="2 3">
    <name type="scientific">Paenibacillus agri</name>
    <dbReference type="NCBI Taxonomy" id="2744309"/>
    <lineage>
        <taxon>Bacteria</taxon>
        <taxon>Bacillati</taxon>
        <taxon>Bacillota</taxon>
        <taxon>Bacilli</taxon>
        <taxon>Bacillales</taxon>
        <taxon>Paenibacillaceae</taxon>
        <taxon>Paenibacillus</taxon>
    </lineage>
</organism>
<accession>A0A850ENW6</accession>